<evidence type="ECO:0000313" key="4">
    <source>
        <dbReference type="EMBL" id="KAK2078014.1"/>
    </source>
</evidence>
<dbReference type="GO" id="GO:0005739">
    <property type="term" value="C:mitochondrion"/>
    <property type="evidence" value="ECO:0007669"/>
    <property type="project" value="TreeGrafter"/>
</dbReference>
<gene>
    <name evidence="4" type="ORF">QBZ16_003882</name>
</gene>
<dbReference type="EMBL" id="JASFZW010000005">
    <property type="protein sequence ID" value="KAK2078014.1"/>
    <property type="molecule type" value="Genomic_DNA"/>
</dbReference>
<dbReference type="InterPro" id="IPR041711">
    <property type="entry name" value="Met-tRNA-FMT_N"/>
</dbReference>
<name>A0AAD9MH56_PROWI</name>
<comment type="caution">
    <text evidence="4">The sequence shown here is derived from an EMBL/GenBank/DDBJ whole genome shotgun (WGS) entry which is preliminary data.</text>
</comment>
<evidence type="ECO:0000313" key="5">
    <source>
        <dbReference type="Proteomes" id="UP001255856"/>
    </source>
</evidence>
<feature type="domain" description="Formyl transferase N-terminal" evidence="3">
    <location>
        <begin position="10"/>
        <end position="142"/>
    </location>
</feature>
<dbReference type="PANTHER" id="PTHR11138:SF5">
    <property type="entry name" value="METHIONYL-TRNA FORMYLTRANSFERASE, MITOCHONDRIAL"/>
    <property type="match status" value="1"/>
</dbReference>
<accession>A0AAD9MH56</accession>
<dbReference type="AlphaFoldDB" id="A0AAD9MH56"/>
<keyword evidence="5" id="KW-1185">Reference proteome</keyword>
<dbReference type="GO" id="GO:0004479">
    <property type="term" value="F:methionyl-tRNA formyltransferase activity"/>
    <property type="evidence" value="ECO:0007669"/>
    <property type="project" value="UniProtKB-EC"/>
</dbReference>
<dbReference type="InterPro" id="IPR002376">
    <property type="entry name" value="Formyl_transf_N"/>
</dbReference>
<feature type="region of interest" description="Disordered" evidence="2">
    <location>
        <begin position="159"/>
        <end position="178"/>
    </location>
</feature>
<proteinExistence type="predicted"/>
<dbReference type="SUPFAM" id="SSF53328">
    <property type="entry name" value="Formyltransferase"/>
    <property type="match status" value="1"/>
</dbReference>
<sequence length="234" mass="24454">MVSTGTLDSPAPSPVTSFALDKGGFSSFAIFTPEKPGDPDFIARLEALEPDLFVTAAYGNYLPSRVLQLPRHGTLNIHPSLLPLYRGAAPVQRALLDGATTTGVSVLYSVKRMDAGPILAQAPFEVASDIQAPELTCTLFSLGTRLLISSMPAVLAGHGPSQAVAQDESRATEAPKLGPADAPLDFLRRSAAEIHAQVRACAGWPGSTAVLAVQDAAGGPGRELTIKVLQTRDT</sequence>
<evidence type="ECO:0000256" key="2">
    <source>
        <dbReference type="SAM" id="MobiDB-lite"/>
    </source>
</evidence>
<dbReference type="EC" id="2.1.2.9" evidence="1"/>
<dbReference type="Pfam" id="PF00551">
    <property type="entry name" value="Formyl_trans_N"/>
    <property type="match status" value="1"/>
</dbReference>
<organism evidence="4 5">
    <name type="scientific">Prototheca wickerhamii</name>
    <dbReference type="NCBI Taxonomy" id="3111"/>
    <lineage>
        <taxon>Eukaryota</taxon>
        <taxon>Viridiplantae</taxon>
        <taxon>Chlorophyta</taxon>
        <taxon>core chlorophytes</taxon>
        <taxon>Trebouxiophyceae</taxon>
        <taxon>Chlorellales</taxon>
        <taxon>Chlorellaceae</taxon>
        <taxon>Prototheca</taxon>
    </lineage>
</organism>
<dbReference type="InterPro" id="IPR036477">
    <property type="entry name" value="Formyl_transf_N_sf"/>
</dbReference>
<evidence type="ECO:0000259" key="3">
    <source>
        <dbReference type="Pfam" id="PF00551"/>
    </source>
</evidence>
<dbReference type="Gene3D" id="3.40.50.12230">
    <property type="match status" value="1"/>
</dbReference>
<dbReference type="CDD" id="cd08646">
    <property type="entry name" value="FMT_core_Met-tRNA-FMT_N"/>
    <property type="match status" value="1"/>
</dbReference>
<dbReference type="PANTHER" id="PTHR11138">
    <property type="entry name" value="METHIONYL-TRNA FORMYLTRANSFERASE"/>
    <property type="match status" value="1"/>
</dbReference>
<reference evidence="4" key="1">
    <citation type="submission" date="2021-01" db="EMBL/GenBank/DDBJ databases">
        <authorList>
            <person name="Eckstrom K.M.E."/>
        </authorList>
    </citation>
    <scope>NUCLEOTIDE SEQUENCE</scope>
    <source>
        <strain evidence="4">UVCC 0001</strain>
    </source>
</reference>
<dbReference type="Proteomes" id="UP001255856">
    <property type="component" value="Unassembled WGS sequence"/>
</dbReference>
<evidence type="ECO:0000256" key="1">
    <source>
        <dbReference type="ARBA" id="ARBA00012261"/>
    </source>
</evidence>
<protein>
    <recommendedName>
        <fullName evidence="1">methionyl-tRNA formyltransferase</fullName>
        <ecNumber evidence="1">2.1.2.9</ecNumber>
    </recommendedName>
</protein>